<protein>
    <recommendedName>
        <fullName evidence="3">PD-(D/E)XK motif protein</fullName>
    </recommendedName>
</protein>
<dbReference type="RefSeq" id="WP_062860588.1">
    <property type="nucleotide sequence ID" value="NZ_CP014869.1"/>
</dbReference>
<gene>
    <name evidence="1" type="ORF">A2T55_01965</name>
</gene>
<dbReference type="Proteomes" id="UP000075950">
    <property type="component" value="Chromosome"/>
</dbReference>
<name>A0A144M676_BRELN</name>
<dbReference type="KEGG" id="bly:A2T55_01965"/>
<evidence type="ECO:0000313" key="1">
    <source>
        <dbReference type="EMBL" id="AMT92714.1"/>
    </source>
</evidence>
<proteinExistence type="predicted"/>
<sequence length="326" mass="36167">MPDQSGTKPDPKMLSQEALREFFDNPYVYRHTHGESDEYTITVDSERRVIMLETPNDGTARNSGLLKNIIVDEADDEAGQRLTIEVGDMPEASYSLAFSVYKGMEEGATFAAALDTAIESFRAVIAKKQKMSAEQVAGLYGELIVLDRLISEAGPENALEMWMGPDAEEHDFGLSGLDLEVKTTLSEKRAHVISGADQLKPREGVELWLLSIQLTRVGGGAGASLDDKCMEMIDKFGLLHRAFREGLRKAGWTVDDYGLYPVKFDLRNKPRAFLVTEDFPAITSARLAESVPGHDKLSDIRYRVDVGALRYGRPDTALEDFVEEPN</sequence>
<dbReference type="Pfam" id="PF14390">
    <property type="entry name" value="DUF4420"/>
    <property type="match status" value="1"/>
</dbReference>
<evidence type="ECO:0000313" key="2">
    <source>
        <dbReference type="Proteomes" id="UP000075950"/>
    </source>
</evidence>
<organism evidence="1 2">
    <name type="scientific">Brevibacterium linens</name>
    <dbReference type="NCBI Taxonomy" id="1703"/>
    <lineage>
        <taxon>Bacteria</taxon>
        <taxon>Bacillati</taxon>
        <taxon>Actinomycetota</taxon>
        <taxon>Actinomycetes</taxon>
        <taxon>Micrococcales</taxon>
        <taxon>Brevibacteriaceae</taxon>
        <taxon>Brevibacterium</taxon>
    </lineage>
</organism>
<dbReference type="InterPro" id="IPR025534">
    <property type="entry name" value="DUF4420"/>
</dbReference>
<dbReference type="EMBL" id="CP014869">
    <property type="protein sequence ID" value="AMT92714.1"/>
    <property type="molecule type" value="Genomic_DNA"/>
</dbReference>
<reference evidence="2" key="1">
    <citation type="submission" date="2016-03" db="EMBL/GenBank/DDBJ databases">
        <authorList>
            <person name="Ploux O."/>
        </authorList>
    </citation>
    <scope>NUCLEOTIDE SEQUENCE [LARGE SCALE GENOMIC DNA]</scope>
    <source>
        <strain evidence="2">BS258</strain>
    </source>
</reference>
<evidence type="ECO:0008006" key="3">
    <source>
        <dbReference type="Google" id="ProtNLM"/>
    </source>
</evidence>
<dbReference type="AlphaFoldDB" id="A0A144M676"/>
<accession>A0A144M676</accession>